<keyword evidence="2" id="KW-0472">Membrane</keyword>
<keyword evidence="4" id="KW-1185">Reference proteome</keyword>
<accession>A0A5A9XL39</accession>
<protein>
    <submittedName>
        <fullName evidence="3">Uncharacterized protein</fullName>
    </submittedName>
</protein>
<gene>
    <name evidence="3" type="ORF">ET418_08630</name>
</gene>
<sequence length="94" mass="10492">MQQDSGKGRQEVSLVGRILSLETMLLLMGVASLVYGIVNGVETSILWGVVIIPGVFILMKVRKKDWQKHWQDLEAEQKAHGGQKNPPSDPPREK</sequence>
<dbReference type="OrthoDB" id="5397894at2"/>
<evidence type="ECO:0000256" key="2">
    <source>
        <dbReference type="SAM" id="Phobius"/>
    </source>
</evidence>
<feature type="transmembrane region" description="Helical" evidence="2">
    <location>
        <begin position="12"/>
        <end position="38"/>
    </location>
</feature>
<dbReference type="Proteomes" id="UP000324298">
    <property type="component" value="Unassembled WGS sequence"/>
</dbReference>
<evidence type="ECO:0000313" key="4">
    <source>
        <dbReference type="Proteomes" id="UP000324298"/>
    </source>
</evidence>
<feature type="region of interest" description="Disordered" evidence="1">
    <location>
        <begin position="72"/>
        <end position="94"/>
    </location>
</feature>
<keyword evidence="2" id="KW-1133">Transmembrane helix</keyword>
<dbReference type="EMBL" id="SRSD01000004">
    <property type="protein sequence ID" value="KAA0892251.1"/>
    <property type="molecule type" value="Genomic_DNA"/>
</dbReference>
<evidence type="ECO:0000313" key="3">
    <source>
        <dbReference type="EMBL" id="KAA0892251.1"/>
    </source>
</evidence>
<reference evidence="3 4" key="1">
    <citation type="submission" date="2019-04" db="EMBL/GenBank/DDBJ databases">
        <title>Geobacter ruber sp. nov., ferric-reducing bacteria isolated from paddy soil.</title>
        <authorList>
            <person name="Xu Z."/>
            <person name="Masuda Y."/>
            <person name="Itoh H."/>
            <person name="Senoo K."/>
        </authorList>
    </citation>
    <scope>NUCLEOTIDE SEQUENCE [LARGE SCALE GENOMIC DNA]</scope>
    <source>
        <strain evidence="3 4">Red88</strain>
    </source>
</reference>
<proteinExistence type="predicted"/>
<dbReference type="AlphaFoldDB" id="A0A5A9XL39"/>
<evidence type="ECO:0000256" key="1">
    <source>
        <dbReference type="SAM" id="MobiDB-lite"/>
    </source>
</evidence>
<feature type="transmembrane region" description="Helical" evidence="2">
    <location>
        <begin position="44"/>
        <end position="61"/>
    </location>
</feature>
<organism evidence="3 4">
    <name type="scientific">Oryzomonas rubra</name>
    <dbReference type="NCBI Taxonomy" id="2509454"/>
    <lineage>
        <taxon>Bacteria</taxon>
        <taxon>Pseudomonadati</taxon>
        <taxon>Thermodesulfobacteriota</taxon>
        <taxon>Desulfuromonadia</taxon>
        <taxon>Geobacterales</taxon>
        <taxon>Geobacteraceae</taxon>
        <taxon>Oryzomonas</taxon>
    </lineage>
</organism>
<dbReference type="RefSeq" id="WP_149307188.1">
    <property type="nucleotide sequence ID" value="NZ_SRSD01000004.1"/>
</dbReference>
<name>A0A5A9XL39_9BACT</name>
<comment type="caution">
    <text evidence="3">The sequence shown here is derived from an EMBL/GenBank/DDBJ whole genome shotgun (WGS) entry which is preliminary data.</text>
</comment>
<keyword evidence="2" id="KW-0812">Transmembrane</keyword>